<evidence type="ECO:0000313" key="3">
    <source>
        <dbReference type="Proteomes" id="UP001066276"/>
    </source>
</evidence>
<feature type="region of interest" description="Disordered" evidence="1">
    <location>
        <begin position="1"/>
        <end position="50"/>
    </location>
</feature>
<organism evidence="2 3">
    <name type="scientific">Pleurodeles waltl</name>
    <name type="common">Iberian ribbed newt</name>
    <dbReference type="NCBI Taxonomy" id="8319"/>
    <lineage>
        <taxon>Eukaryota</taxon>
        <taxon>Metazoa</taxon>
        <taxon>Chordata</taxon>
        <taxon>Craniata</taxon>
        <taxon>Vertebrata</taxon>
        <taxon>Euteleostomi</taxon>
        <taxon>Amphibia</taxon>
        <taxon>Batrachia</taxon>
        <taxon>Caudata</taxon>
        <taxon>Salamandroidea</taxon>
        <taxon>Salamandridae</taxon>
        <taxon>Pleurodelinae</taxon>
        <taxon>Pleurodeles</taxon>
    </lineage>
</organism>
<sequence length="113" mass="11700">MSGASWWLSAPLKKPGGESRTSRAAGGVREHETGEHPPLKRLRGPNQATQRPALLAAQSVACRKNAGRAGHATHLPSSAAAPQRLSKIWAHGVRGRGEGATVSAVIAQAGLES</sequence>
<feature type="compositionally biased region" description="Basic and acidic residues" evidence="1">
    <location>
        <begin position="28"/>
        <end position="38"/>
    </location>
</feature>
<evidence type="ECO:0000313" key="2">
    <source>
        <dbReference type="EMBL" id="KAJ1144641.1"/>
    </source>
</evidence>
<protein>
    <submittedName>
        <fullName evidence="2">Uncharacterized protein</fullName>
    </submittedName>
</protein>
<dbReference type="Proteomes" id="UP001066276">
    <property type="component" value="Chromosome 6"/>
</dbReference>
<comment type="caution">
    <text evidence="2">The sequence shown here is derived from an EMBL/GenBank/DDBJ whole genome shotgun (WGS) entry which is preliminary data.</text>
</comment>
<proteinExistence type="predicted"/>
<evidence type="ECO:0000256" key="1">
    <source>
        <dbReference type="SAM" id="MobiDB-lite"/>
    </source>
</evidence>
<keyword evidence="3" id="KW-1185">Reference proteome</keyword>
<reference evidence="2" key="1">
    <citation type="journal article" date="2022" name="bioRxiv">
        <title>Sequencing and chromosome-scale assembly of the giantPleurodeles waltlgenome.</title>
        <authorList>
            <person name="Brown T."/>
            <person name="Elewa A."/>
            <person name="Iarovenko S."/>
            <person name="Subramanian E."/>
            <person name="Araus A.J."/>
            <person name="Petzold A."/>
            <person name="Susuki M."/>
            <person name="Suzuki K.-i.T."/>
            <person name="Hayashi T."/>
            <person name="Toyoda A."/>
            <person name="Oliveira C."/>
            <person name="Osipova E."/>
            <person name="Leigh N.D."/>
            <person name="Simon A."/>
            <person name="Yun M.H."/>
        </authorList>
    </citation>
    <scope>NUCLEOTIDE SEQUENCE</scope>
    <source>
        <strain evidence="2">20211129_DDA</strain>
        <tissue evidence="2">Liver</tissue>
    </source>
</reference>
<dbReference type="AlphaFoldDB" id="A0AAV7QZT7"/>
<accession>A0AAV7QZT7</accession>
<dbReference type="EMBL" id="JANPWB010000010">
    <property type="protein sequence ID" value="KAJ1144641.1"/>
    <property type="molecule type" value="Genomic_DNA"/>
</dbReference>
<name>A0AAV7QZT7_PLEWA</name>
<gene>
    <name evidence="2" type="ORF">NDU88_010938</name>
</gene>